<name>A0A8T0DHJ9_9TREM</name>
<dbReference type="InterPro" id="IPR000608">
    <property type="entry name" value="UBC"/>
</dbReference>
<dbReference type="CDD" id="cd23794">
    <property type="entry name" value="UBCc_UBE2F_UBE2M"/>
    <property type="match status" value="1"/>
</dbReference>
<dbReference type="Gene3D" id="3.10.110.10">
    <property type="entry name" value="Ubiquitin Conjugating Enzyme"/>
    <property type="match status" value="1"/>
</dbReference>
<keyword evidence="4" id="KW-1185">Reference proteome</keyword>
<comment type="caution">
    <text evidence="3">The sequence shown here is derived from an EMBL/GenBank/DDBJ whole genome shotgun (WGS) entry which is preliminary data.</text>
</comment>
<dbReference type="PANTHER" id="PTHR24068">
    <property type="entry name" value="UBIQUITIN-CONJUGATING ENZYME E2"/>
    <property type="match status" value="1"/>
</dbReference>
<sequence>MCEYLKNKADFAIMNNWRRRTFVRDFYDLMLSIEKDEQLKIVDYDEQNLTQFFISVTPSGGLYAHAQFIFQITSSTFYPEEPPKVRCITPIFHPNIDDPSRNGDTCINLFNYWNKGFSLKDVANAVLFLFYRPNFDDPLNSNVPDEGETVVDCILTSLIGGEIHGVHYPPNKAWCAWKKQNPNASIFGHHKILEWQSGVTDNPDTLLNGIEKSLFINSVDESNTTEGEKSGEDYSDETAPYKNVLKPRHSQSTEISSGSNTDSALWNAEIDEDKQCDVEMENGGTESDEEDLGLFHTAEAQKYDITWYTLIPEEQPYVSRCYFAQSCEMNKYLSYRCGPHENPNQIVHSDGLLVTLQKGQPHAWKPEYCSLPNGRPEKTNTASLADVAKHVYEMESRFIDNLSPVSWSLRQTRWPAYCLPNRFITHCLFNSTAMTYWPRASAMRLFMDLNRRTNGLNKVAPLHLILVDPLALSPFSPIFNRMITAKVSIYANNSRRYLLSIEWLTVWESLFSPVPDSSCRPYKTLGISALSLCALLSNWFCWFSRMELYHYTLGYSRPGMTAFSCARRVTDPFALCCLDPASLGLGQAAICDVWPLWFVSQLSRTVCGLLGRFAGYISHHLCEKSFDNNQDIVFPQCSIYPTRIYFPFSDVDEI</sequence>
<dbReference type="OrthoDB" id="9978460at2759"/>
<dbReference type="InterPro" id="IPR016135">
    <property type="entry name" value="UBQ-conjugating_enzyme/RWD"/>
</dbReference>
<dbReference type="Proteomes" id="UP000699462">
    <property type="component" value="Unassembled WGS sequence"/>
</dbReference>
<gene>
    <name evidence="3" type="ORF">P879_04913</name>
</gene>
<accession>A0A8T0DHJ9</accession>
<dbReference type="Pfam" id="PF00179">
    <property type="entry name" value="UQ_con"/>
    <property type="match status" value="1"/>
</dbReference>
<evidence type="ECO:0000313" key="4">
    <source>
        <dbReference type="Proteomes" id="UP000699462"/>
    </source>
</evidence>
<evidence type="ECO:0000256" key="1">
    <source>
        <dbReference type="SAM" id="MobiDB-lite"/>
    </source>
</evidence>
<dbReference type="EMBL" id="JTDF01004024">
    <property type="protein sequence ID" value="KAF8567295.1"/>
    <property type="molecule type" value="Genomic_DNA"/>
</dbReference>
<proteinExistence type="predicted"/>
<evidence type="ECO:0000313" key="3">
    <source>
        <dbReference type="EMBL" id="KAF8567295.1"/>
    </source>
</evidence>
<dbReference type="AlphaFoldDB" id="A0A8T0DHJ9"/>
<dbReference type="PROSITE" id="PS50127">
    <property type="entry name" value="UBC_2"/>
    <property type="match status" value="1"/>
</dbReference>
<reference evidence="3 4" key="1">
    <citation type="submission" date="2019-07" db="EMBL/GenBank/DDBJ databases">
        <title>Annotation for the trematode Paragonimus westermani.</title>
        <authorList>
            <person name="Choi Y.-J."/>
        </authorList>
    </citation>
    <scope>NUCLEOTIDE SEQUENCE [LARGE SCALE GENOMIC DNA]</scope>
    <source>
        <strain evidence="3">180907_Pwestermani</strain>
    </source>
</reference>
<organism evidence="3 4">
    <name type="scientific">Paragonimus westermani</name>
    <dbReference type="NCBI Taxonomy" id="34504"/>
    <lineage>
        <taxon>Eukaryota</taxon>
        <taxon>Metazoa</taxon>
        <taxon>Spiralia</taxon>
        <taxon>Lophotrochozoa</taxon>
        <taxon>Platyhelminthes</taxon>
        <taxon>Trematoda</taxon>
        <taxon>Digenea</taxon>
        <taxon>Plagiorchiida</taxon>
        <taxon>Troglotremata</taxon>
        <taxon>Troglotrematidae</taxon>
        <taxon>Paragonimus</taxon>
    </lineage>
</organism>
<protein>
    <recommendedName>
        <fullName evidence="2">UBC core domain-containing protein</fullName>
    </recommendedName>
</protein>
<dbReference type="SMART" id="SM00212">
    <property type="entry name" value="UBCc"/>
    <property type="match status" value="1"/>
</dbReference>
<feature type="domain" description="UBC core" evidence="2">
    <location>
        <begin position="17"/>
        <end position="168"/>
    </location>
</feature>
<evidence type="ECO:0000259" key="2">
    <source>
        <dbReference type="PROSITE" id="PS50127"/>
    </source>
</evidence>
<dbReference type="SUPFAM" id="SSF54495">
    <property type="entry name" value="UBC-like"/>
    <property type="match status" value="1"/>
</dbReference>
<feature type="region of interest" description="Disordered" evidence="1">
    <location>
        <begin position="219"/>
        <end position="238"/>
    </location>
</feature>